<evidence type="ECO:0000259" key="7">
    <source>
        <dbReference type="Pfam" id="PF03328"/>
    </source>
</evidence>
<proteinExistence type="inferred from homology"/>
<dbReference type="GO" id="GO:0000287">
    <property type="term" value="F:magnesium ion binding"/>
    <property type="evidence" value="ECO:0007669"/>
    <property type="project" value="TreeGrafter"/>
</dbReference>
<dbReference type="Pfam" id="PF03328">
    <property type="entry name" value="HpcH_HpaI"/>
    <property type="match status" value="1"/>
</dbReference>
<dbReference type="GO" id="GO:0016829">
    <property type="term" value="F:lyase activity"/>
    <property type="evidence" value="ECO:0007669"/>
    <property type="project" value="UniProtKB-KW"/>
</dbReference>
<dbReference type="Gene3D" id="3.20.20.60">
    <property type="entry name" value="Phosphoenolpyruvate-binding domains"/>
    <property type="match status" value="1"/>
</dbReference>
<dbReference type="PANTHER" id="PTHR32308">
    <property type="entry name" value="LYASE BETA SUBUNIT, PUTATIVE (AFU_ORTHOLOGUE AFUA_4G13030)-RELATED"/>
    <property type="match status" value="1"/>
</dbReference>
<evidence type="ECO:0000256" key="2">
    <source>
        <dbReference type="ARBA" id="ARBA00005568"/>
    </source>
</evidence>
<evidence type="ECO:0000256" key="6">
    <source>
        <dbReference type="PIRSR" id="PIRSR015582-2"/>
    </source>
</evidence>
<evidence type="ECO:0000256" key="5">
    <source>
        <dbReference type="PIRSR" id="PIRSR015582-1"/>
    </source>
</evidence>
<name>A0AAJ5XB18_9SPHN</name>
<accession>A0AAJ5XB18</accession>
<keyword evidence="4 6" id="KW-0460">Magnesium</keyword>
<dbReference type="InterPro" id="IPR011206">
    <property type="entry name" value="Citrate_lyase_beta/mcl1/mcl2"/>
</dbReference>
<evidence type="ECO:0000313" key="9">
    <source>
        <dbReference type="Proteomes" id="UP001218362"/>
    </source>
</evidence>
<keyword evidence="8" id="KW-0456">Lyase</keyword>
<evidence type="ECO:0000256" key="1">
    <source>
        <dbReference type="ARBA" id="ARBA00001946"/>
    </source>
</evidence>
<gene>
    <name evidence="8" type="ORF">P0Y56_07535</name>
</gene>
<feature type="binding site" evidence="5">
    <location>
        <position position="138"/>
    </location>
    <ligand>
        <name>substrate</name>
    </ligand>
</feature>
<dbReference type="KEGG" id="acob:P0Y56_07535"/>
<feature type="domain" description="HpcH/HpaI aldolase/citrate lyase" evidence="7">
    <location>
        <begin position="8"/>
        <end position="239"/>
    </location>
</feature>
<protein>
    <submittedName>
        <fullName evidence="8">CoA ester lyase</fullName>
    </submittedName>
</protein>
<dbReference type="AlphaFoldDB" id="A0AAJ5XB18"/>
<feature type="binding site" evidence="5">
    <location>
        <position position="74"/>
    </location>
    <ligand>
        <name>substrate</name>
    </ligand>
</feature>
<dbReference type="Proteomes" id="UP001218362">
    <property type="component" value="Chromosome"/>
</dbReference>
<evidence type="ECO:0000256" key="4">
    <source>
        <dbReference type="ARBA" id="ARBA00022842"/>
    </source>
</evidence>
<reference evidence="8" key="1">
    <citation type="submission" date="2023-03" db="EMBL/GenBank/DDBJ databases">
        <title>Andean soil-derived lignocellulolytic bacterial consortium as a source of novel taxa and putative plastic-active enzymes.</title>
        <authorList>
            <person name="Diaz-Garcia L."/>
            <person name="Chuvochina M."/>
            <person name="Feuerriegel G."/>
            <person name="Bunk B."/>
            <person name="Sproer C."/>
            <person name="Streit W.R."/>
            <person name="Rodriguez L.M."/>
            <person name="Overmann J."/>
            <person name="Jimenez D.J."/>
        </authorList>
    </citation>
    <scope>NUCLEOTIDE SEQUENCE</scope>
    <source>
        <strain evidence="8">MAG 26</strain>
    </source>
</reference>
<comment type="cofactor">
    <cofactor evidence="1">
        <name>Mg(2+)</name>
        <dbReference type="ChEBI" id="CHEBI:18420"/>
    </cofactor>
</comment>
<dbReference type="InterPro" id="IPR015813">
    <property type="entry name" value="Pyrv/PenolPyrv_kinase-like_dom"/>
</dbReference>
<sequence length="298" mass="31680">MAHKTDARSWLFVPGDSERKLAKAVGAGADAVIVDLEDAVGQEHKPRARKLAREWLAAQPVKAAEAPRAQHWVRINPLGSPWWREDLAAVMPAAPHGIMLPKASGPAQLELLGAELTELEERFGLPHSATRIMPLVSETPAAALALPAYAGSTLPRLAALSWGAEDLAAAIGATRKRDPSGQWTDLFRMVRATMLLAAHAAGVPAIDTLHGDFTDLEALDRIARAARADGFGGMLAIHPAQVPVINAAFTASDEELRDARAIVAAFARNPGSGALALDGRLIELPHLDQAKRLLGLQI</sequence>
<organism evidence="8 9">
    <name type="scientific">Candidatus Andeanibacterium colombiense</name>
    <dbReference type="NCBI Taxonomy" id="3121345"/>
    <lineage>
        <taxon>Bacteria</taxon>
        <taxon>Pseudomonadati</taxon>
        <taxon>Pseudomonadota</taxon>
        <taxon>Alphaproteobacteria</taxon>
        <taxon>Sphingomonadales</taxon>
        <taxon>Sphingomonadaceae</taxon>
        <taxon>Candidatus Andeanibacterium</taxon>
    </lineage>
</organism>
<dbReference type="InterPro" id="IPR040442">
    <property type="entry name" value="Pyrv_kinase-like_dom_sf"/>
</dbReference>
<dbReference type="GO" id="GO:0006107">
    <property type="term" value="P:oxaloacetate metabolic process"/>
    <property type="evidence" value="ECO:0007669"/>
    <property type="project" value="TreeGrafter"/>
</dbReference>
<evidence type="ECO:0000256" key="3">
    <source>
        <dbReference type="ARBA" id="ARBA00022723"/>
    </source>
</evidence>
<dbReference type="SUPFAM" id="SSF51621">
    <property type="entry name" value="Phosphoenolpyruvate/pyruvate domain"/>
    <property type="match status" value="1"/>
</dbReference>
<dbReference type="PIRSF" id="PIRSF015582">
    <property type="entry name" value="Cit_lyase_B"/>
    <property type="match status" value="1"/>
</dbReference>
<evidence type="ECO:0000313" key="8">
    <source>
        <dbReference type="EMBL" id="WEK48137.1"/>
    </source>
</evidence>
<dbReference type="EMBL" id="CP119316">
    <property type="protein sequence ID" value="WEK48137.1"/>
    <property type="molecule type" value="Genomic_DNA"/>
</dbReference>
<keyword evidence="3 6" id="KW-0479">Metal-binding</keyword>
<feature type="binding site" evidence="6">
    <location>
        <position position="166"/>
    </location>
    <ligand>
        <name>Mg(2+)</name>
        <dbReference type="ChEBI" id="CHEBI:18420"/>
    </ligand>
</feature>
<dbReference type="InterPro" id="IPR005000">
    <property type="entry name" value="Aldolase/citrate-lyase_domain"/>
</dbReference>
<dbReference type="PANTHER" id="PTHR32308:SF0">
    <property type="entry name" value="HPCH_HPAI ALDOLASE_CITRATE LYASE DOMAIN-CONTAINING PROTEIN"/>
    <property type="match status" value="1"/>
</dbReference>
<feature type="binding site" evidence="6">
    <location>
        <position position="138"/>
    </location>
    <ligand>
        <name>Mg(2+)</name>
        <dbReference type="ChEBI" id="CHEBI:18420"/>
    </ligand>
</feature>
<comment type="similarity">
    <text evidence="2">Belongs to the HpcH/HpaI aldolase family.</text>
</comment>